<gene>
    <name evidence="13" type="primary">LOC108670911</name>
</gene>
<keyword evidence="6" id="KW-0804">Transcription</keyword>
<evidence type="ECO:0000256" key="3">
    <source>
        <dbReference type="ARBA" id="ARBA00022833"/>
    </source>
</evidence>
<dbReference type="Proteomes" id="UP000694843">
    <property type="component" value="Unplaced"/>
</dbReference>
<dbReference type="InterPro" id="IPR013088">
    <property type="entry name" value="Znf_NHR/GATA"/>
</dbReference>
<evidence type="ECO:0000256" key="4">
    <source>
        <dbReference type="ARBA" id="ARBA00023015"/>
    </source>
</evidence>
<dbReference type="RefSeq" id="XP_018013896.1">
    <property type="nucleotide sequence ID" value="XM_018158407.2"/>
</dbReference>
<feature type="compositionally biased region" description="Low complexity" evidence="9">
    <location>
        <begin position="586"/>
        <end position="600"/>
    </location>
</feature>
<evidence type="ECO:0000313" key="12">
    <source>
        <dbReference type="Proteomes" id="UP000694843"/>
    </source>
</evidence>
<dbReference type="AlphaFoldDB" id="A0A8B7NKU4"/>
<feature type="region of interest" description="Disordered" evidence="9">
    <location>
        <begin position="33"/>
        <end position="54"/>
    </location>
</feature>
<feature type="compositionally biased region" description="Polar residues" evidence="9">
    <location>
        <begin position="658"/>
        <end position="668"/>
    </location>
</feature>
<feature type="compositionally biased region" description="Polar residues" evidence="9">
    <location>
        <begin position="601"/>
        <end position="628"/>
    </location>
</feature>
<dbReference type="SUPFAM" id="SSF48508">
    <property type="entry name" value="Nuclear receptor ligand-binding domain"/>
    <property type="match status" value="1"/>
</dbReference>
<keyword evidence="7 13" id="KW-0675">Receptor</keyword>
<dbReference type="OMA" id="LQKCIQM"/>
<feature type="compositionally biased region" description="Polar residues" evidence="9">
    <location>
        <begin position="73"/>
        <end position="87"/>
    </location>
</feature>
<evidence type="ECO:0000256" key="8">
    <source>
        <dbReference type="ARBA" id="ARBA00023242"/>
    </source>
</evidence>
<evidence type="ECO:0000256" key="7">
    <source>
        <dbReference type="ARBA" id="ARBA00023170"/>
    </source>
</evidence>
<dbReference type="GeneID" id="108670911"/>
<dbReference type="Gene3D" id="1.10.565.10">
    <property type="entry name" value="Retinoid X Receptor"/>
    <property type="match status" value="1"/>
</dbReference>
<dbReference type="PROSITE" id="PS51843">
    <property type="entry name" value="NR_LBD"/>
    <property type="match status" value="1"/>
</dbReference>
<dbReference type="Gene3D" id="3.30.50.10">
    <property type="entry name" value="Erythroid Transcription Factor GATA-1, subunit A"/>
    <property type="match status" value="1"/>
</dbReference>
<feature type="compositionally biased region" description="Low complexity" evidence="9">
    <location>
        <begin position="556"/>
        <end position="566"/>
    </location>
</feature>
<feature type="region of interest" description="Disordered" evidence="9">
    <location>
        <begin position="523"/>
        <end position="673"/>
    </location>
</feature>
<feature type="domain" description="NR LBD" evidence="11">
    <location>
        <begin position="687"/>
        <end position="929"/>
    </location>
</feature>
<feature type="region of interest" description="Disordered" evidence="9">
    <location>
        <begin position="144"/>
        <end position="175"/>
    </location>
</feature>
<evidence type="ECO:0000256" key="2">
    <source>
        <dbReference type="ARBA" id="ARBA00022771"/>
    </source>
</evidence>
<evidence type="ECO:0000256" key="1">
    <source>
        <dbReference type="ARBA" id="ARBA00022723"/>
    </source>
</evidence>
<dbReference type="InterPro" id="IPR001723">
    <property type="entry name" value="Nuclear_hrmn_rcpt"/>
</dbReference>
<dbReference type="PRINTS" id="PR00398">
    <property type="entry name" value="STRDHORMONER"/>
</dbReference>
<feature type="compositionally biased region" description="Basic and acidic residues" evidence="9">
    <location>
        <begin position="642"/>
        <end position="655"/>
    </location>
</feature>
<dbReference type="FunFam" id="1.10.565.10:FF:000041">
    <property type="entry name" value="Nuclear hormone receptor HR78"/>
    <property type="match status" value="1"/>
</dbReference>
<evidence type="ECO:0000259" key="11">
    <source>
        <dbReference type="PROSITE" id="PS51843"/>
    </source>
</evidence>
<keyword evidence="2" id="KW-0863">Zinc-finger</keyword>
<dbReference type="PROSITE" id="PS51030">
    <property type="entry name" value="NUCLEAR_REC_DBD_2"/>
    <property type="match status" value="1"/>
</dbReference>
<feature type="domain" description="Nuclear receptor" evidence="10">
    <location>
        <begin position="327"/>
        <end position="402"/>
    </location>
</feature>
<dbReference type="Pfam" id="PF00105">
    <property type="entry name" value="zf-C4"/>
    <property type="match status" value="1"/>
</dbReference>
<dbReference type="PRINTS" id="PR00047">
    <property type="entry name" value="STROIDFINGER"/>
</dbReference>
<dbReference type="InterPro" id="IPR000536">
    <property type="entry name" value="Nucl_hrmn_rcpt_lig-bd"/>
</dbReference>
<evidence type="ECO:0000256" key="6">
    <source>
        <dbReference type="ARBA" id="ARBA00023163"/>
    </source>
</evidence>
<feature type="region of interest" description="Disordered" evidence="9">
    <location>
        <begin position="288"/>
        <end position="320"/>
    </location>
</feature>
<dbReference type="Pfam" id="PF00104">
    <property type="entry name" value="Hormone_recep"/>
    <property type="match status" value="1"/>
</dbReference>
<name>A0A8B7NKU4_HYAAZ</name>
<feature type="compositionally biased region" description="Low complexity" evidence="9">
    <location>
        <begin position="157"/>
        <end position="173"/>
    </location>
</feature>
<dbReference type="InterPro" id="IPR035500">
    <property type="entry name" value="NHR-like_dom_sf"/>
</dbReference>
<dbReference type="PANTHER" id="PTHR24083">
    <property type="entry name" value="NUCLEAR HORMONE RECEPTOR"/>
    <property type="match status" value="1"/>
</dbReference>
<keyword evidence="1" id="KW-0479">Metal-binding</keyword>
<keyword evidence="3" id="KW-0862">Zinc</keyword>
<dbReference type="GO" id="GO:0003700">
    <property type="term" value="F:DNA-binding transcription factor activity"/>
    <property type="evidence" value="ECO:0007669"/>
    <property type="project" value="InterPro"/>
</dbReference>
<reference evidence="13" key="1">
    <citation type="submission" date="2025-08" db="UniProtKB">
        <authorList>
            <consortium name="RefSeq"/>
        </authorList>
    </citation>
    <scope>IDENTIFICATION</scope>
    <source>
        <tissue evidence="13">Whole organism</tissue>
    </source>
</reference>
<dbReference type="GO" id="GO:0008270">
    <property type="term" value="F:zinc ion binding"/>
    <property type="evidence" value="ECO:0007669"/>
    <property type="project" value="UniProtKB-KW"/>
</dbReference>
<organism evidence="12 13">
    <name type="scientific">Hyalella azteca</name>
    <name type="common">Amphipod</name>
    <dbReference type="NCBI Taxonomy" id="294128"/>
    <lineage>
        <taxon>Eukaryota</taxon>
        <taxon>Metazoa</taxon>
        <taxon>Ecdysozoa</taxon>
        <taxon>Arthropoda</taxon>
        <taxon>Crustacea</taxon>
        <taxon>Multicrustacea</taxon>
        <taxon>Malacostraca</taxon>
        <taxon>Eumalacostraca</taxon>
        <taxon>Peracarida</taxon>
        <taxon>Amphipoda</taxon>
        <taxon>Senticaudata</taxon>
        <taxon>Talitrida</taxon>
        <taxon>Talitroidea</taxon>
        <taxon>Hyalellidae</taxon>
        <taxon>Hyalella</taxon>
    </lineage>
</organism>
<dbReference type="InterPro" id="IPR050274">
    <property type="entry name" value="Nuclear_hormone_rcpt_NR2"/>
</dbReference>
<keyword evidence="12" id="KW-1185">Reference proteome</keyword>
<evidence type="ECO:0000259" key="10">
    <source>
        <dbReference type="PROSITE" id="PS51030"/>
    </source>
</evidence>
<feature type="compositionally biased region" description="Polar residues" evidence="9">
    <location>
        <begin position="309"/>
        <end position="320"/>
    </location>
</feature>
<feature type="compositionally biased region" description="Low complexity" evidence="9">
    <location>
        <begin position="458"/>
        <end position="485"/>
    </location>
</feature>
<evidence type="ECO:0000313" key="13">
    <source>
        <dbReference type="RefSeq" id="XP_018013896.1"/>
    </source>
</evidence>
<feature type="region of interest" description="Disordered" evidence="9">
    <location>
        <begin position="422"/>
        <end position="485"/>
    </location>
</feature>
<keyword evidence="8" id="KW-0539">Nucleus</keyword>
<feature type="compositionally biased region" description="Polar residues" evidence="9">
    <location>
        <begin position="288"/>
        <end position="300"/>
    </location>
</feature>
<dbReference type="SMART" id="SM00399">
    <property type="entry name" value="ZnF_C4"/>
    <property type="match status" value="1"/>
</dbReference>
<keyword evidence="5" id="KW-0238">DNA-binding</keyword>
<accession>A0A8B7NKU4</accession>
<evidence type="ECO:0000256" key="9">
    <source>
        <dbReference type="SAM" id="MobiDB-lite"/>
    </source>
</evidence>
<dbReference type="SMART" id="SM00430">
    <property type="entry name" value="HOLI"/>
    <property type="match status" value="1"/>
</dbReference>
<dbReference type="OrthoDB" id="40902at2759"/>
<dbReference type="PROSITE" id="PS00031">
    <property type="entry name" value="NUCLEAR_REC_DBD_1"/>
    <property type="match status" value="1"/>
</dbReference>
<feature type="region of interest" description="Disordered" evidence="9">
    <location>
        <begin position="73"/>
        <end position="97"/>
    </location>
</feature>
<keyword evidence="4" id="KW-0805">Transcription regulation</keyword>
<dbReference type="InterPro" id="IPR001628">
    <property type="entry name" value="Znf_hrmn_rcpt"/>
</dbReference>
<sequence>MKLEIASSRTDRSVPATTTILTVPTVQPRLLTHSLNLPPTSSGPPINCNKTTYESSHSTKSLVSNSILDVPNDASSVSTTRDSNTEFGPTDSPSERFLIDCDESNEAATSTSPTTVTDKNSSFSPALIVPSALLDSRQAASDSKLIPTSLPPNTLKSNPHSSSEASPRSPSTSLVETPALIPPMPASSLLDNSALINCSTSSSPASLMVTNPALFSHSMLGASHHTLLLANAAVSNAGSPSAAAWIDRFKEFQSYKDLHEASRGSLVAAFAASQQQQQQQHQQHLNAINANGDDTSNDSGGTAVGSVTDGGSRSGYASRTSGQNVSLDLCVVCGDRASGRHYGAISCEGCKGFFKRSIRKQLGYTCRNAKACEVTKHHRNRCQYCRLQKCLKMGMRSDCKTDTKDLYKTSDGMLFTGHAKPRKALHSAKPTVQSERKPYMGGLGSLDRDKDGSPPGPMMSMGSSLDVTSGGSHSPSPVTVSSLSSMSMNSPLVSTLAASKLNNPQRDSLHELRIQMARAFEGAFHPVDRPRDNGSPHSPTDYSTIKEEFPSLNFCSSDKSPSDGSPSPRPEARLNGAASDNKVNGTNSDNDSTDTDTPTPQSTANTPHDSQQQSTPSSEYSQQTQVKSESGRHGTPAQLDGPCDRTSPEPHRLPEQSEPMQLTTTSPSIDLKPCVTSPGYSNSRLNSLHDSAELDPNAPLLTESLVPFNLTAPSPMPPFLNVHYICESASRLLFLSVHWSRNIPAFQSLSQSLQIQLVRGSWSEILSLGLAQCSATLSLDVILNAISQHLAAALDSNKISQERFKEVYEHIARLQELVTTLNKMSLDEHEYAYLKALVLFSLDHVSPGSLTPSERAAVVRGQHKATSELRQHVVSDSSQAQAIERLAQLLLCLLTVRKLQPQIMEELFFAGLIGNVQIDSVIPYIMKMEMSD</sequence>
<evidence type="ECO:0000256" key="5">
    <source>
        <dbReference type="ARBA" id="ARBA00023125"/>
    </source>
</evidence>
<dbReference type="GO" id="GO:0043565">
    <property type="term" value="F:sequence-specific DNA binding"/>
    <property type="evidence" value="ECO:0007669"/>
    <property type="project" value="InterPro"/>
</dbReference>
<dbReference type="KEGG" id="hazt:108670911"/>
<proteinExistence type="predicted"/>
<protein>
    <submittedName>
        <fullName evidence="13">Nuclear receptor subfamily 2 group C member 2 isoform X1</fullName>
    </submittedName>
</protein>
<dbReference type="SUPFAM" id="SSF57716">
    <property type="entry name" value="Glucocorticoid receptor-like (DNA-binding domain)"/>
    <property type="match status" value="1"/>
</dbReference>